<dbReference type="Gramene" id="KXG40089">
    <property type="protein sequence ID" value="KXG40089"/>
    <property type="gene ID" value="SORBI_3001G490200"/>
</dbReference>
<dbReference type="AlphaFoldDB" id="A0A1B6QQ98"/>
<dbReference type="STRING" id="4558.A0A1B6QQ98"/>
<reference evidence="3" key="2">
    <citation type="journal article" date="2018" name="Plant J.">
        <title>The Sorghum bicolor reference genome: improved assembly, gene annotations, a transcriptome atlas, and signatures of genome organization.</title>
        <authorList>
            <person name="McCormick R.F."/>
            <person name="Truong S.K."/>
            <person name="Sreedasyam A."/>
            <person name="Jenkins J."/>
            <person name="Shu S."/>
            <person name="Sims D."/>
            <person name="Kennedy M."/>
            <person name="Amirebrahimi M."/>
            <person name="Weers B.D."/>
            <person name="McKinley B."/>
            <person name="Mattison A."/>
            <person name="Morishige D.T."/>
            <person name="Grimwood J."/>
            <person name="Schmutz J."/>
            <person name="Mullet J.E."/>
        </authorList>
    </citation>
    <scope>NUCLEOTIDE SEQUENCE [LARGE SCALE GENOMIC DNA]</scope>
    <source>
        <strain evidence="3">cv. BTx623</strain>
    </source>
</reference>
<gene>
    <name evidence="2" type="ORF">SORBI_3001G490200</name>
</gene>
<keyword evidence="1" id="KW-1133">Transmembrane helix</keyword>
<reference evidence="2 3" key="1">
    <citation type="journal article" date="2009" name="Nature">
        <title>The Sorghum bicolor genome and the diversification of grasses.</title>
        <authorList>
            <person name="Paterson A.H."/>
            <person name="Bowers J.E."/>
            <person name="Bruggmann R."/>
            <person name="Dubchak I."/>
            <person name="Grimwood J."/>
            <person name="Gundlach H."/>
            <person name="Haberer G."/>
            <person name="Hellsten U."/>
            <person name="Mitros T."/>
            <person name="Poliakov A."/>
            <person name="Schmutz J."/>
            <person name="Spannagl M."/>
            <person name="Tang H."/>
            <person name="Wang X."/>
            <person name="Wicker T."/>
            <person name="Bharti A.K."/>
            <person name="Chapman J."/>
            <person name="Feltus F.A."/>
            <person name="Gowik U."/>
            <person name="Grigoriev I.V."/>
            <person name="Lyons E."/>
            <person name="Maher C.A."/>
            <person name="Martis M."/>
            <person name="Narechania A."/>
            <person name="Otillar R.P."/>
            <person name="Penning B.W."/>
            <person name="Salamov A.A."/>
            <person name="Wang Y."/>
            <person name="Zhang L."/>
            <person name="Carpita N.C."/>
            <person name="Freeling M."/>
            <person name="Gingle A.R."/>
            <person name="Hash C.T."/>
            <person name="Keller B."/>
            <person name="Klein P."/>
            <person name="Kresovich S."/>
            <person name="McCann M.C."/>
            <person name="Ming R."/>
            <person name="Peterson D.G."/>
            <person name="Mehboob-ur-Rahman"/>
            <person name="Ware D."/>
            <person name="Westhoff P."/>
            <person name="Mayer K.F."/>
            <person name="Messing J."/>
            <person name="Rokhsar D.S."/>
        </authorList>
    </citation>
    <scope>NUCLEOTIDE SEQUENCE [LARGE SCALE GENOMIC DNA]</scope>
    <source>
        <strain evidence="3">cv. BTx623</strain>
    </source>
</reference>
<evidence type="ECO:0000313" key="3">
    <source>
        <dbReference type="Proteomes" id="UP000000768"/>
    </source>
</evidence>
<dbReference type="EMBL" id="CM000760">
    <property type="protein sequence ID" value="KXG40089.1"/>
    <property type="molecule type" value="Genomic_DNA"/>
</dbReference>
<keyword evidence="3" id="KW-1185">Reference proteome</keyword>
<evidence type="ECO:0000256" key="1">
    <source>
        <dbReference type="SAM" id="Phobius"/>
    </source>
</evidence>
<dbReference type="Proteomes" id="UP000000768">
    <property type="component" value="Chromosome 1"/>
</dbReference>
<proteinExistence type="predicted"/>
<organism evidence="2 3">
    <name type="scientific">Sorghum bicolor</name>
    <name type="common">Sorghum</name>
    <name type="synonym">Sorghum vulgare</name>
    <dbReference type="NCBI Taxonomy" id="4558"/>
    <lineage>
        <taxon>Eukaryota</taxon>
        <taxon>Viridiplantae</taxon>
        <taxon>Streptophyta</taxon>
        <taxon>Embryophyta</taxon>
        <taxon>Tracheophyta</taxon>
        <taxon>Spermatophyta</taxon>
        <taxon>Magnoliopsida</taxon>
        <taxon>Liliopsida</taxon>
        <taxon>Poales</taxon>
        <taxon>Poaceae</taxon>
        <taxon>PACMAD clade</taxon>
        <taxon>Panicoideae</taxon>
        <taxon>Andropogonodae</taxon>
        <taxon>Andropogoneae</taxon>
        <taxon>Sorghinae</taxon>
        <taxon>Sorghum</taxon>
    </lineage>
</organism>
<dbReference type="InParanoid" id="A0A1B6QQ98"/>
<keyword evidence="1" id="KW-0812">Transmembrane</keyword>
<sequence>MPDPTTKPPSPRPCRRRRLCGLCLGTVLLMLLVPALVHVVAPPLRPAPASARFSVIINGGSTGTRAHVFATGHDSRPDLARLPGPLVLCCRRGAGQGVSEAADRFREGRLALRAAPLRRRRCGSWPPQGCACSRKWLPEICSDEGISNVWVATNYALGSLDVPLDDKRIEYSNQLGGIQVEWALGAFITLMQNTSLKPLYSAAKSTHSNRPLFAVLGMFLLCGVLFVSRWRKPKTKFIHI</sequence>
<feature type="transmembrane region" description="Helical" evidence="1">
    <location>
        <begin position="212"/>
        <end position="230"/>
    </location>
</feature>
<accession>A0A1B6QQ98</accession>
<dbReference type="ExpressionAtlas" id="A0A1B6QQ98">
    <property type="expression patterns" value="baseline"/>
</dbReference>
<protein>
    <submittedName>
        <fullName evidence="2">Uncharacterized protein</fullName>
    </submittedName>
</protein>
<name>A0A1B6QQ98_SORBI</name>
<evidence type="ECO:0000313" key="2">
    <source>
        <dbReference type="EMBL" id="KXG40089.1"/>
    </source>
</evidence>
<keyword evidence="1" id="KW-0472">Membrane</keyword>